<proteinExistence type="predicted"/>
<organism evidence="2 3">
    <name type="scientific">Oleiphilus messinensis</name>
    <dbReference type="NCBI Taxonomy" id="141451"/>
    <lineage>
        <taxon>Bacteria</taxon>
        <taxon>Pseudomonadati</taxon>
        <taxon>Pseudomonadota</taxon>
        <taxon>Gammaproteobacteria</taxon>
        <taxon>Oceanospirillales</taxon>
        <taxon>Oleiphilaceae</taxon>
        <taxon>Oleiphilus</taxon>
    </lineage>
</organism>
<sequence length="610" mass="64992">MTHKQPLIPVHFKKRSFLVALALSLPLQGLSLQANASAVVGPDNMNFYSPPAMSSGDHGDLIWYREANITLNAQSPAVKAWDVLYHSTDAIGQPNVVSGTIIVPDTSWTGSGSRPMITYGVATHGLAQGCAPSLQLAAGTEYEEANLNAALQRGYAVLVSDNPGYTNDSGVTPYMVGKAQAHAALDIVTAAGEIPGAIDPNAKLGIWGYSQGGQTAAWAGELQPSYAPQLNLVGVASGGTPADLLDTAFYLNGSTGSSFFLGAIIGLSTQYPAEIPIEDEINAAGSAALATAKNQCIFESLFEFMNDDIDQYTLGNRGLDELLTELPEAAAVVEEQSMAQEKMKAPLYLYHGQADEFIPLDQNYDLKRQYCRLGSNVTFDLYPSEHVVTQFQAAPFVLDWLDNRMKGYPTLGSCITFKPRPQSTANPGGGNFIVSLDEWPLTASMHLKSLDQTVNLPKKSTFSADTDMTAQTLDGTMTVPDFSTKLNIVLPLDVKLSVKPAQATNGTVQLDNNGILSISGNAYADITVKSAGISFFQIPFGCQTESAVAFPLEFTGPVSSLGDGQLTFTGTTSFPAMKNCGLFNGLFTTLMSGPGQQYSFNVAPPEPKRN</sequence>
<gene>
    <name evidence="2" type="ORF">OLMES_5347</name>
</gene>
<dbReference type="RefSeq" id="WP_087464013.1">
    <property type="nucleotide sequence ID" value="NZ_CP021425.1"/>
</dbReference>
<keyword evidence="1" id="KW-0732">Signal</keyword>
<dbReference type="Pfam" id="PF03583">
    <property type="entry name" value="LIP"/>
    <property type="match status" value="1"/>
</dbReference>
<dbReference type="KEGG" id="ome:OLMES_5347"/>
<dbReference type="Gene3D" id="1.10.260.130">
    <property type="match status" value="1"/>
</dbReference>
<dbReference type="OrthoDB" id="9955at2"/>
<accession>A0A1Y0IFL9</accession>
<dbReference type="Proteomes" id="UP000196027">
    <property type="component" value="Chromosome"/>
</dbReference>
<dbReference type="Gene3D" id="3.40.50.1820">
    <property type="entry name" value="alpha/beta hydrolase"/>
    <property type="match status" value="1"/>
</dbReference>
<dbReference type="InterPro" id="IPR029058">
    <property type="entry name" value="AB_hydrolase_fold"/>
</dbReference>
<keyword evidence="3" id="KW-1185">Reference proteome</keyword>
<evidence type="ECO:0000256" key="1">
    <source>
        <dbReference type="SAM" id="SignalP"/>
    </source>
</evidence>
<dbReference type="SUPFAM" id="SSF53474">
    <property type="entry name" value="alpha/beta-Hydrolases"/>
    <property type="match status" value="1"/>
</dbReference>
<dbReference type="EMBL" id="CP021425">
    <property type="protein sequence ID" value="ARU59327.1"/>
    <property type="molecule type" value="Genomic_DNA"/>
</dbReference>
<dbReference type="InterPro" id="IPR005152">
    <property type="entry name" value="Lipase_secreted"/>
</dbReference>
<evidence type="ECO:0000313" key="3">
    <source>
        <dbReference type="Proteomes" id="UP000196027"/>
    </source>
</evidence>
<name>A0A1Y0IFL9_9GAMM</name>
<reference evidence="2 3" key="1">
    <citation type="submission" date="2017-05" db="EMBL/GenBank/DDBJ databases">
        <title>Genomic insights into alkan degradation activity of Oleiphilus messinensis.</title>
        <authorList>
            <person name="Kozyavkin S.A."/>
            <person name="Slesarev A.I."/>
            <person name="Golyshin P.N."/>
            <person name="Korzhenkov A."/>
            <person name="Golyshina O.N."/>
            <person name="Toshchakov S.V."/>
        </authorList>
    </citation>
    <scope>NUCLEOTIDE SEQUENCE [LARGE SCALE GENOMIC DNA]</scope>
    <source>
        <strain evidence="2 3">ME102</strain>
    </source>
</reference>
<protein>
    <submittedName>
        <fullName evidence="2">Triacylglycerol lipase</fullName>
    </submittedName>
</protein>
<dbReference type="PANTHER" id="PTHR34853">
    <property type="match status" value="1"/>
</dbReference>
<dbReference type="GO" id="GO:0016042">
    <property type="term" value="P:lipid catabolic process"/>
    <property type="evidence" value="ECO:0007669"/>
    <property type="project" value="InterPro"/>
</dbReference>
<dbReference type="GO" id="GO:0004806">
    <property type="term" value="F:triacylglycerol lipase activity"/>
    <property type="evidence" value="ECO:0007669"/>
    <property type="project" value="InterPro"/>
</dbReference>
<feature type="chain" id="PRO_5010988273" evidence="1">
    <location>
        <begin position="37"/>
        <end position="610"/>
    </location>
</feature>
<dbReference type="AlphaFoldDB" id="A0A1Y0IFL9"/>
<evidence type="ECO:0000313" key="2">
    <source>
        <dbReference type="EMBL" id="ARU59327.1"/>
    </source>
</evidence>
<feature type="signal peptide" evidence="1">
    <location>
        <begin position="1"/>
        <end position="36"/>
    </location>
</feature>
<dbReference type="PANTHER" id="PTHR34853:SF1">
    <property type="entry name" value="LIPASE 5"/>
    <property type="match status" value="1"/>
</dbReference>